<dbReference type="SUPFAM" id="SSF103473">
    <property type="entry name" value="MFS general substrate transporter"/>
    <property type="match status" value="1"/>
</dbReference>
<evidence type="ECO:0000313" key="8">
    <source>
        <dbReference type="Proteomes" id="UP000192591"/>
    </source>
</evidence>
<keyword evidence="3 5" id="KW-1133">Transmembrane helix</keyword>
<dbReference type="EMBL" id="MWIH01000005">
    <property type="protein sequence ID" value="OQO92903.1"/>
    <property type="molecule type" value="Genomic_DNA"/>
</dbReference>
<evidence type="ECO:0000256" key="5">
    <source>
        <dbReference type="SAM" id="Phobius"/>
    </source>
</evidence>
<feature type="transmembrane region" description="Helical" evidence="5">
    <location>
        <begin position="246"/>
        <end position="267"/>
    </location>
</feature>
<feature type="transmembrane region" description="Helical" evidence="5">
    <location>
        <begin position="20"/>
        <end position="41"/>
    </location>
</feature>
<sequence>MPLQPYRQLFRIPTLGASMLLLLFSRVPIIASGITLTLHVVSELERGYAAAGLAGTATMLGSALGAPTVGRMIDRYGLRPVVAVCGTVSCGYWLSTPHLPFEVLLAAALPAGALVVPAGSISRQVIAALVPVARRRAAFSLDQVGIEVAYMSGPVLAMLVSTQYSTSLALTGIGAANGVLALALWSLNPPVRTAEESTTAATIRPALRTWVTGRFVAALFVATGAAVVLIGVELAVVASLRASGDVAWTGVVLAGMGAASLVGGLVYGTARRSLSQLTLMLLLAALTVPVGLATDPWWLLALAVLPLNVVCAPTLAATAETISEAVPHTVRGMAMGLQDSATRLGLGLGSPLVGFVLDRAEPGWGFVTAAAGGLAFGAVGAVLSLRDRRRDRSRASTAAALN</sequence>
<dbReference type="Pfam" id="PF07690">
    <property type="entry name" value="MFS_1"/>
    <property type="match status" value="1"/>
</dbReference>
<dbReference type="AlphaFoldDB" id="A0A1V9A732"/>
<evidence type="ECO:0000256" key="4">
    <source>
        <dbReference type="ARBA" id="ARBA00023136"/>
    </source>
</evidence>
<evidence type="ECO:0000256" key="2">
    <source>
        <dbReference type="ARBA" id="ARBA00022692"/>
    </source>
</evidence>
<dbReference type="PANTHER" id="PTHR23542">
    <property type="match status" value="1"/>
</dbReference>
<feature type="transmembrane region" description="Helical" evidence="5">
    <location>
        <begin position="76"/>
        <end position="95"/>
    </location>
</feature>
<feature type="transmembrane region" description="Helical" evidence="5">
    <location>
        <begin position="215"/>
        <end position="240"/>
    </location>
</feature>
<feature type="transmembrane region" description="Helical" evidence="5">
    <location>
        <begin position="47"/>
        <end position="69"/>
    </location>
</feature>
<evidence type="ECO:0000256" key="1">
    <source>
        <dbReference type="ARBA" id="ARBA00004651"/>
    </source>
</evidence>
<evidence type="ECO:0000313" key="7">
    <source>
        <dbReference type="EMBL" id="OQO92903.1"/>
    </source>
</evidence>
<dbReference type="PROSITE" id="PS50850">
    <property type="entry name" value="MFS"/>
    <property type="match status" value="1"/>
</dbReference>
<dbReference type="InterPro" id="IPR020846">
    <property type="entry name" value="MFS_dom"/>
</dbReference>
<gene>
    <name evidence="7" type="ORF">B1813_12325</name>
</gene>
<dbReference type="STRING" id="1962155.B1813_12325"/>
<comment type="subcellular location">
    <subcellularLocation>
        <location evidence="1">Cell membrane</location>
        <topology evidence="1">Multi-pass membrane protein</topology>
    </subcellularLocation>
</comment>
<protein>
    <submittedName>
        <fullName evidence="7">MFS transporter</fullName>
    </submittedName>
</protein>
<dbReference type="GO" id="GO:0005886">
    <property type="term" value="C:plasma membrane"/>
    <property type="evidence" value="ECO:0007669"/>
    <property type="project" value="UniProtKB-SubCell"/>
</dbReference>
<dbReference type="Gene3D" id="1.20.1250.20">
    <property type="entry name" value="MFS general substrate transporter like domains"/>
    <property type="match status" value="1"/>
</dbReference>
<dbReference type="PANTHER" id="PTHR23542:SF1">
    <property type="entry name" value="MAJOR FACILITATOR SUPERFAMILY (MFS) PROFILE DOMAIN-CONTAINING PROTEIN"/>
    <property type="match status" value="1"/>
</dbReference>
<keyword evidence="2 5" id="KW-0812">Transmembrane</keyword>
<evidence type="ECO:0000256" key="3">
    <source>
        <dbReference type="ARBA" id="ARBA00022989"/>
    </source>
</evidence>
<accession>A0A1V9A732</accession>
<reference evidence="7 8" key="1">
    <citation type="submission" date="2017-02" db="EMBL/GenBank/DDBJ databases">
        <title>Draft genome of Saccharomonospora sp. 154.</title>
        <authorList>
            <person name="Alonso-Carmona G.S."/>
            <person name="De La Haba R."/>
            <person name="Vera-Gargallo B."/>
            <person name="Sandoval-Trujillo A.H."/>
            <person name="Ramirez-Duran N."/>
            <person name="Ventosa A."/>
        </authorList>
    </citation>
    <scope>NUCLEOTIDE SEQUENCE [LARGE SCALE GENOMIC DNA]</scope>
    <source>
        <strain evidence="7 8">LRS4.154</strain>
    </source>
</reference>
<dbReference type="InterPro" id="IPR011701">
    <property type="entry name" value="MFS"/>
</dbReference>
<keyword evidence="8" id="KW-1185">Reference proteome</keyword>
<dbReference type="GO" id="GO:0022857">
    <property type="term" value="F:transmembrane transporter activity"/>
    <property type="evidence" value="ECO:0007669"/>
    <property type="project" value="InterPro"/>
</dbReference>
<dbReference type="Proteomes" id="UP000192591">
    <property type="component" value="Unassembled WGS sequence"/>
</dbReference>
<feature type="domain" description="Major facilitator superfamily (MFS) profile" evidence="6">
    <location>
        <begin position="201"/>
        <end position="402"/>
    </location>
</feature>
<proteinExistence type="predicted"/>
<evidence type="ECO:0000259" key="6">
    <source>
        <dbReference type="PROSITE" id="PS50850"/>
    </source>
</evidence>
<feature type="transmembrane region" description="Helical" evidence="5">
    <location>
        <begin position="363"/>
        <end position="385"/>
    </location>
</feature>
<organism evidence="7 8">
    <name type="scientific">Saccharomonospora piscinae</name>
    <dbReference type="NCBI Taxonomy" id="687388"/>
    <lineage>
        <taxon>Bacteria</taxon>
        <taxon>Bacillati</taxon>
        <taxon>Actinomycetota</taxon>
        <taxon>Actinomycetes</taxon>
        <taxon>Pseudonocardiales</taxon>
        <taxon>Pseudonocardiaceae</taxon>
        <taxon>Saccharomonospora</taxon>
    </lineage>
</organism>
<keyword evidence="4 5" id="KW-0472">Membrane</keyword>
<dbReference type="RefSeq" id="WP_081191894.1">
    <property type="nucleotide sequence ID" value="NZ_MWIH01000005.1"/>
</dbReference>
<comment type="caution">
    <text evidence="7">The sequence shown here is derived from an EMBL/GenBank/DDBJ whole genome shotgun (WGS) entry which is preliminary data.</text>
</comment>
<name>A0A1V9A732_SACPI</name>
<feature type="transmembrane region" description="Helical" evidence="5">
    <location>
        <begin position="274"/>
        <end position="292"/>
    </location>
</feature>
<feature type="transmembrane region" description="Helical" evidence="5">
    <location>
        <begin position="107"/>
        <end position="132"/>
    </location>
</feature>
<dbReference type="InterPro" id="IPR036259">
    <property type="entry name" value="MFS_trans_sf"/>
</dbReference>